<feature type="domain" description="Solute-binding protein family 3/N-terminal" evidence="2">
    <location>
        <begin position="292"/>
        <end position="493"/>
    </location>
</feature>
<dbReference type="AlphaFoldDB" id="Q6MQ19"/>
<proteinExistence type="predicted"/>
<organism evidence="3 4">
    <name type="scientific">Bdellovibrio bacteriovorus (strain ATCC 15356 / DSM 50701 / NCIMB 9529 / HD100)</name>
    <dbReference type="NCBI Taxonomy" id="264462"/>
    <lineage>
        <taxon>Bacteria</taxon>
        <taxon>Pseudomonadati</taxon>
        <taxon>Bdellovibrionota</taxon>
        <taxon>Bdellovibrionia</taxon>
        <taxon>Bdellovibrionales</taxon>
        <taxon>Pseudobdellovibrionaceae</taxon>
        <taxon>Bdellovibrio</taxon>
    </lineage>
</organism>
<dbReference type="KEGG" id="bba:Bd0668"/>
<gene>
    <name evidence="3" type="ordered locus">Bd0668</name>
</gene>
<evidence type="ECO:0000313" key="4">
    <source>
        <dbReference type="Proteomes" id="UP000008080"/>
    </source>
</evidence>
<dbReference type="InterPro" id="IPR001638">
    <property type="entry name" value="Solute-binding_3/MltF_N"/>
</dbReference>
<sequence>MTTPFHTHYLVSMDSRRFFLILVFLVVCQGHSTEAAGGIKFGFNSSNAPPLLFQFENQNTPIPTGGLIYEVSVAIGEELGGDYSIVRIPRKRIATNIINNKIDLICHNSVRWRHPFADGALWSKPLFTHTNVLVGLTTVPFVSPDQIKGTIGTVENYVYADLEDRFKSKELQRSDSPTIEVSIKKLLTGRVPYILLSDIEYTYFKSLYPSLQRSTFALDKTDIQCSLSKKSRLTLSRLNRAIDRLHEKQVFSKIVKRYSDPETTPKPVSYGLNSNDSPPFIHFDKTSEVDGTVRGGVFFDIALEIGKRIQRPINFVLLPRGRLDARLASGQIELVCYDTEAWAGQYAQQYHWSTPIFRQSDFIVGHQADPKVAKIRTLEDLKGKRIGAVLNFVYPALTPYFEDKSLEREDAGSGAANVEKLSVKRVPLILLNSLEYSYYKSKDSRLQKAPLEIDPVDVKCAVSKKSTLKIEEINLAIQDLVKTGRMQKIFAPSYRH</sequence>
<evidence type="ECO:0000259" key="2">
    <source>
        <dbReference type="SMART" id="SM00062"/>
    </source>
</evidence>
<dbReference type="Gene3D" id="3.40.190.10">
    <property type="entry name" value="Periplasmic binding protein-like II"/>
    <property type="match status" value="4"/>
</dbReference>
<dbReference type="SUPFAM" id="SSF53850">
    <property type="entry name" value="Periplasmic binding protein-like II"/>
    <property type="match status" value="2"/>
</dbReference>
<evidence type="ECO:0000313" key="3">
    <source>
        <dbReference type="EMBL" id="CAE78628.1"/>
    </source>
</evidence>
<keyword evidence="4" id="KW-1185">Reference proteome</keyword>
<keyword evidence="1" id="KW-0732">Signal</keyword>
<dbReference type="HOGENOM" id="CLU_549435_0_0_7"/>
<name>Q6MQ19_BDEBA</name>
<dbReference type="SMART" id="SM00062">
    <property type="entry name" value="PBPb"/>
    <property type="match status" value="1"/>
</dbReference>
<dbReference type="Proteomes" id="UP000008080">
    <property type="component" value="Chromosome"/>
</dbReference>
<dbReference type="EMBL" id="BX842647">
    <property type="protein sequence ID" value="CAE78628.1"/>
    <property type="molecule type" value="Genomic_DNA"/>
</dbReference>
<dbReference type="STRING" id="264462.Bd0668"/>
<accession>Q6MQ19</accession>
<dbReference type="eggNOG" id="COG0834">
    <property type="taxonomic scope" value="Bacteria"/>
</dbReference>
<dbReference type="PANTHER" id="PTHR35936">
    <property type="entry name" value="MEMBRANE-BOUND LYTIC MUREIN TRANSGLYCOSYLASE F"/>
    <property type="match status" value="1"/>
</dbReference>
<protein>
    <recommendedName>
        <fullName evidence="2">Solute-binding protein family 3/N-terminal domain-containing protein</fullName>
    </recommendedName>
</protein>
<reference evidence="3 4" key="1">
    <citation type="journal article" date="2004" name="Science">
        <title>A predator unmasked: life cycle of Bdellovibrio bacteriovorus from a genomic perspective.</title>
        <authorList>
            <person name="Rendulic S."/>
            <person name="Jagtap P."/>
            <person name="Rosinus A."/>
            <person name="Eppinger M."/>
            <person name="Baar C."/>
            <person name="Lanz C."/>
            <person name="Keller H."/>
            <person name="Lambert C."/>
            <person name="Evans K.J."/>
            <person name="Goesmann A."/>
            <person name="Meyer F."/>
            <person name="Sockett R.E."/>
            <person name="Schuster S.C."/>
        </authorList>
    </citation>
    <scope>NUCLEOTIDE SEQUENCE [LARGE SCALE GENOMIC DNA]</scope>
    <source>
        <strain evidence="4">ATCC 15356 / DSM 50701 / NCIMB 9529 / HD100</strain>
    </source>
</reference>
<dbReference type="PANTHER" id="PTHR35936:SF6">
    <property type="entry name" value="AMINO ACID ABC TRANSPORTER SUBSTRATE-BINDING PAAT FAMILY PROTEIN"/>
    <property type="match status" value="1"/>
</dbReference>
<evidence type="ECO:0000256" key="1">
    <source>
        <dbReference type="ARBA" id="ARBA00022729"/>
    </source>
</evidence>